<evidence type="ECO:0000313" key="1">
    <source>
        <dbReference type="EMBL" id="ACK73703.1"/>
    </source>
</evidence>
<dbReference type="Proteomes" id="UP000002384">
    <property type="component" value="Plasmid pP742401"/>
</dbReference>
<dbReference type="HOGENOM" id="CLU_2355065_0_0_3"/>
<gene>
    <name evidence="1" type="ordered locus">PCC7424_5627</name>
</gene>
<keyword evidence="1" id="KW-0614">Plasmid</keyword>
<dbReference type="RefSeq" id="WP_012599619.1">
    <property type="nucleotide sequence ID" value="NC_011738.1"/>
</dbReference>
<evidence type="ECO:0000313" key="2">
    <source>
        <dbReference type="Proteomes" id="UP000002384"/>
    </source>
</evidence>
<proteinExistence type="predicted"/>
<sequence length="96" mass="11570">MQHLLYGLRGQAYIKKYRELFSSLREEIKLEFLQIVKQKQKFTRQDLGYLCIKFKIPVKVMDEWLPDISDRLYPTGTWERLQSRGCKAKDIGVEWE</sequence>
<organism evidence="1 2">
    <name type="scientific">Gloeothece citriformis (strain PCC 7424)</name>
    <name type="common">Cyanothece sp. (strain PCC 7424)</name>
    <dbReference type="NCBI Taxonomy" id="65393"/>
    <lineage>
        <taxon>Bacteria</taxon>
        <taxon>Bacillati</taxon>
        <taxon>Cyanobacteriota</taxon>
        <taxon>Cyanophyceae</taxon>
        <taxon>Oscillatoriophycideae</taxon>
        <taxon>Chroococcales</taxon>
        <taxon>Aphanothecaceae</taxon>
        <taxon>Gloeothece</taxon>
        <taxon>Gloeothece citriformis</taxon>
    </lineage>
</organism>
<protein>
    <submittedName>
        <fullName evidence="1">Uncharacterized protein</fullName>
    </submittedName>
</protein>
<keyword evidence="2" id="KW-1185">Reference proteome</keyword>
<dbReference type="KEGG" id="cyc:PCC7424_5627"/>
<name>B7KLN1_GLOC7</name>
<dbReference type="EMBL" id="CP001292">
    <property type="protein sequence ID" value="ACK73703.1"/>
    <property type="molecule type" value="Genomic_DNA"/>
</dbReference>
<accession>B7KLN1</accession>
<dbReference type="AlphaFoldDB" id="B7KLN1"/>
<reference evidence="2" key="1">
    <citation type="journal article" date="2011" name="MBio">
        <title>Novel metabolic attributes of the genus Cyanothece, comprising a group of unicellular nitrogen-fixing Cyanobacteria.</title>
        <authorList>
            <person name="Bandyopadhyay A."/>
            <person name="Elvitigala T."/>
            <person name="Welsh E."/>
            <person name="Stockel J."/>
            <person name="Liberton M."/>
            <person name="Min H."/>
            <person name="Sherman L.A."/>
            <person name="Pakrasi H.B."/>
        </authorList>
    </citation>
    <scope>NUCLEOTIDE SEQUENCE [LARGE SCALE GENOMIC DNA]</scope>
    <source>
        <strain evidence="2">PCC 7424</strain>
        <plasmid evidence="2">pP742401</plasmid>
    </source>
</reference>
<geneLocation type="plasmid" evidence="1 2">
    <name>pP742401</name>
</geneLocation>